<keyword evidence="13" id="KW-0645">Protease</keyword>
<evidence type="ECO:0000256" key="1">
    <source>
        <dbReference type="ARBA" id="ARBA00003217"/>
    </source>
</evidence>
<keyword evidence="7" id="KW-0961">Cell wall biogenesis/degradation</keyword>
<keyword evidence="5" id="KW-0133">Cell shape</keyword>
<dbReference type="Pfam" id="PF00768">
    <property type="entry name" value="Peptidase_S11"/>
    <property type="match status" value="1"/>
</dbReference>
<evidence type="ECO:0000256" key="6">
    <source>
        <dbReference type="ARBA" id="ARBA00022984"/>
    </source>
</evidence>
<evidence type="ECO:0000256" key="10">
    <source>
        <dbReference type="RuleBase" id="RU004016"/>
    </source>
</evidence>
<gene>
    <name evidence="13" type="ORF">F0161_10125</name>
</gene>
<dbReference type="InterPro" id="IPR037167">
    <property type="entry name" value="Peptidase_S11_C_sf"/>
</dbReference>
<dbReference type="OrthoDB" id="9791132at2"/>
<accession>A0A5P1X672</accession>
<keyword evidence="6" id="KW-0573">Peptidoglycan synthesis</keyword>
<dbReference type="PANTHER" id="PTHR21581">
    <property type="entry name" value="D-ALANYL-D-ALANINE CARBOXYPEPTIDASE"/>
    <property type="match status" value="1"/>
</dbReference>
<evidence type="ECO:0000313" key="14">
    <source>
        <dbReference type="Proteomes" id="UP000325295"/>
    </source>
</evidence>
<keyword evidence="3 11" id="KW-0732">Signal</keyword>
<comment type="function">
    <text evidence="1">Removes C-terminal D-alanyl residues from sugar-peptide cell wall precursors.</text>
</comment>
<feature type="chain" id="PRO_5025032206" evidence="11">
    <location>
        <begin position="27"/>
        <end position="416"/>
    </location>
</feature>
<dbReference type="InterPro" id="IPR018044">
    <property type="entry name" value="Peptidase_S11"/>
</dbReference>
<dbReference type="SUPFAM" id="SSF56601">
    <property type="entry name" value="beta-lactamase/transpeptidase-like"/>
    <property type="match status" value="1"/>
</dbReference>
<dbReference type="KEGG" id="lnn:F0161_10125"/>
<dbReference type="GO" id="GO:0008360">
    <property type="term" value="P:regulation of cell shape"/>
    <property type="evidence" value="ECO:0007669"/>
    <property type="project" value="UniProtKB-KW"/>
</dbReference>
<proteinExistence type="inferred from homology"/>
<dbReference type="InterPro" id="IPR012338">
    <property type="entry name" value="Beta-lactam/transpept-like"/>
</dbReference>
<dbReference type="InterPro" id="IPR015956">
    <property type="entry name" value="Peniciliin-bd_prot_C_sf"/>
</dbReference>
<dbReference type="PRINTS" id="PR00725">
    <property type="entry name" value="DADACBPTASE1"/>
</dbReference>
<dbReference type="PANTHER" id="PTHR21581:SF11">
    <property type="entry name" value="D-ALANYL-D-ALANINE CARBOXYPEPTIDASE DACA"/>
    <property type="match status" value="1"/>
</dbReference>
<dbReference type="Gene3D" id="3.40.710.10">
    <property type="entry name" value="DD-peptidase/beta-lactamase superfamily"/>
    <property type="match status" value="1"/>
</dbReference>
<dbReference type="GO" id="GO:0009002">
    <property type="term" value="F:serine-type D-Ala-D-Ala carboxypeptidase activity"/>
    <property type="evidence" value="ECO:0007669"/>
    <property type="project" value="InterPro"/>
</dbReference>
<feature type="active site" description="Proton acceptor" evidence="8">
    <location>
        <position position="65"/>
    </location>
</feature>
<dbReference type="GO" id="GO:0009252">
    <property type="term" value="P:peptidoglycan biosynthetic process"/>
    <property type="evidence" value="ECO:0007669"/>
    <property type="project" value="UniProtKB-KW"/>
</dbReference>
<comment type="similarity">
    <text evidence="2 10">Belongs to the peptidase S11 family.</text>
</comment>
<evidence type="ECO:0000256" key="7">
    <source>
        <dbReference type="ARBA" id="ARBA00023316"/>
    </source>
</evidence>
<feature type="domain" description="Peptidase S11 D-alanyl-D-alanine carboxypeptidase A N-terminal" evidence="12">
    <location>
        <begin position="28"/>
        <end position="278"/>
    </location>
</feature>
<dbReference type="EMBL" id="CP043939">
    <property type="protein sequence ID" value="QER68159.1"/>
    <property type="molecule type" value="Genomic_DNA"/>
</dbReference>
<keyword evidence="14" id="KW-1185">Reference proteome</keyword>
<sequence>MKKWLISILSALLIFSSGFGTIIAQADDTQPEINASAALAIDATTGQILYEKNAKQVLPIASISKILAVSVILDEIQAGKISWDTKVTISPEIAAVSADTALSNIVLNQGQQYTVKQLVHAALIKSADGATLALSTMNGDTVTSFNKKMQAKAKAIGVDDAKIYNAVGLQNSDLDTLKVPGMADSVENEMSATDVAKISQYVIKHYPAVLKITATKSEMFDTTTMDNLNEMLPGNASAMTNYTTDGLKTGTSDAAGQSFVGTGTYKGHRIITVILHANDTSRYTQTANLVNYVIGKYIPTTVDSSTSFAKATTVTVPNGKTVKLKTQFTGKMTLWLSTGTSVQNLSHKFLYKSALKDKNGKLTAPIKKNQTVGQVSLSGDNMTFIDGTGAKISLKAKAADAQANIFVRGWRAVFGY</sequence>
<evidence type="ECO:0000256" key="3">
    <source>
        <dbReference type="ARBA" id="ARBA00022729"/>
    </source>
</evidence>
<evidence type="ECO:0000313" key="13">
    <source>
        <dbReference type="EMBL" id="QER68159.1"/>
    </source>
</evidence>
<evidence type="ECO:0000256" key="9">
    <source>
        <dbReference type="PIRSR" id="PIRSR618044-2"/>
    </source>
</evidence>
<feature type="active site" evidence="8">
    <location>
        <position position="126"/>
    </location>
</feature>
<feature type="binding site" evidence="9">
    <location>
        <position position="248"/>
    </location>
    <ligand>
        <name>substrate</name>
    </ligand>
</feature>
<dbReference type="InterPro" id="IPR001967">
    <property type="entry name" value="Peptidase_S11_N"/>
</dbReference>
<reference evidence="13 14" key="1">
    <citation type="submission" date="2019-09" db="EMBL/GenBank/DDBJ databases">
        <title>Complete Genome Sequence of Lactobacillus nenjiangensis SH-Y15, isolated from sauerkraut.</title>
        <authorList>
            <person name="Yang H."/>
        </authorList>
    </citation>
    <scope>NUCLEOTIDE SEQUENCE [LARGE SCALE GENOMIC DNA]</scope>
    <source>
        <strain evidence="13 14">SH-Y15</strain>
    </source>
</reference>
<keyword evidence="4" id="KW-0378">Hydrolase</keyword>
<dbReference type="Proteomes" id="UP000325295">
    <property type="component" value="Chromosome"/>
</dbReference>
<protein>
    <submittedName>
        <fullName evidence="13">D-alanyl-D-alanine carboxypeptidase</fullName>
    </submittedName>
</protein>
<evidence type="ECO:0000256" key="8">
    <source>
        <dbReference type="PIRSR" id="PIRSR618044-1"/>
    </source>
</evidence>
<name>A0A5P1X672_9LACO</name>
<evidence type="ECO:0000256" key="2">
    <source>
        <dbReference type="ARBA" id="ARBA00007164"/>
    </source>
</evidence>
<evidence type="ECO:0000259" key="12">
    <source>
        <dbReference type="Pfam" id="PF00768"/>
    </source>
</evidence>
<keyword evidence="13" id="KW-0121">Carboxypeptidase</keyword>
<dbReference type="RefSeq" id="WP_150204491.1">
    <property type="nucleotide sequence ID" value="NZ_CP043939.1"/>
</dbReference>
<evidence type="ECO:0000256" key="4">
    <source>
        <dbReference type="ARBA" id="ARBA00022801"/>
    </source>
</evidence>
<dbReference type="Gene3D" id="2.60.410.10">
    <property type="entry name" value="D-Ala-D-Ala carboxypeptidase, C-terminal domain"/>
    <property type="match status" value="1"/>
</dbReference>
<feature type="signal peptide" evidence="11">
    <location>
        <begin position="1"/>
        <end position="26"/>
    </location>
</feature>
<dbReference type="SUPFAM" id="SSF69189">
    <property type="entry name" value="Penicillin-binding protein associated domain"/>
    <property type="match status" value="1"/>
</dbReference>
<evidence type="ECO:0000256" key="5">
    <source>
        <dbReference type="ARBA" id="ARBA00022960"/>
    </source>
</evidence>
<evidence type="ECO:0000256" key="11">
    <source>
        <dbReference type="SAM" id="SignalP"/>
    </source>
</evidence>
<dbReference type="GO" id="GO:0006508">
    <property type="term" value="P:proteolysis"/>
    <property type="evidence" value="ECO:0007669"/>
    <property type="project" value="InterPro"/>
</dbReference>
<feature type="active site" description="Acyl-ester intermediate" evidence="8">
    <location>
        <position position="62"/>
    </location>
</feature>
<dbReference type="GO" id="GO:0071555">
    <property type="term" value="P:cell wall organization"/>
    <property type="evidence" value="ECO:0007669"/>
    <property type="project" value="UniProtKB-KW"/>
</dbReference>
<dbReference type="AlphaFoldDB" id="A0A5P1X672"/>
<organism evidence="13 14">
    <name type="scientific">Paucilactobacillus nenjiangensis</name>
    <dbReference type="NCBI Taxonomy" id="1296540"/>
    <lineage>
        <taxon>Bacteria</taxon>
        <taxon>Bacillati</taxon>
        <taxon>Bacillota</taxon>
        <taxon>Bacilli</taxon>
        <taxon>Lactobacillales</taxon>
        <taxon>Lactobacillaceae</taxon>
        <taxon>Paucilactobacillus</taxon>
    </lineage>
</organism>